<feature type="compositionally biased region" description="Polar residues" evidence="1">
    <location>
        <begin position="1"/>
        <end position="11"/>
    </location>
</feature>
<protein>
    <submittedName>
        <fullName evidence="2">Uncharacterized protein</fullName>
    </submittedName>
</protein>
<dbReference type="Proteomes" id="UP000053424">
    <property type="component" value="Unassembled WGS sequence"/>
</dbReference>
<dbReference type="HOGENOM" id="CLU_3106607_0_0_1"/>
<evidence type="ECO:0000313" key="2">
    <source>
        <dbReference type="EMBL" id="KIM38011.1"/>
    </source>
</evidence>
<name>A0A0C3C326_HEBCY</name>
<evidence type="ECO:0000256" key="1">
    <source>
        <dbReference type="SAM" id="MobiDB-lite"/>
    </source>
</evidence>
<reference evidence="3" key="2">
    <citation type="submission" date="2015-01" db="EMBL/GenBank/DDBJ databases">
        <title>Evolutionary Origins and Diversification of the Mycorrhizal Mutualists.</title>
        <authorList>
            <consortium name="DOE Joint Genome Institute"/>
            <consortium name="Mycorrhizal Genomics Consortium"/>
            <person name="Kohler A."/>
            <person name="Kuo A."/>
            <person name="Nagy L.G."/>
            <person name="Floudas D."/>
            <person name="Copeland A."/>
            <person name="Barry K.W."/>
            <person name="Cichocki N."/>
            <person name="Veneault-Fourrey C."/>
            <person name="LaButti K."/>
            <person name="Lindquist E.A."/>
            <person name="Lipzen A."/>
            <person name="Lundell T."/>
            <person name="Morin E."/>
            <person name="Murat C."/>
            <person name="Riley R."/>
            <person name="Ohm R."/>
            <person name="Sun H."/>
            <person name="Tunlid A."/>
            <person name="Henrissat B."/>
            <person name="Grigoriev I.V."/>
            <person name="Hibbett D.S."/>
            <person name="Martin F."/>
        </authorList>
    </citation>
    <scope>NUCLEOTIDE SEQUENCE [LARGE SCALE GENOMIC DNA]</scope>
    <source>
        <strain evidence="3">h7</strain>
    </source>
</reference>
<sequence>MEVLSTVQSQLDDTETWPEGKGRQHVAGSNIFLSCAGSHLSCVESKLVDDF</sequence>
<evidence type="ECO:0000313" key="3">
    <source>
        <dbReference type="Proteomes" id="UP000053424"/>
    </source>
</evidence>
<dbReference type="AlphaFoldDB" id="A0A0C3C326"/>
<accession>A0A0C3C326</accession>
<proteinExistence type="predicted"/>
<organism evidence="2 3">
    <name type="scientific">Hebeloma cylindrosporum</name>
    <dbReference type="NCBI Taxonomy" id="76867"/>
    <lineage>
        <taxon>Eukaryota</taxon>
        <taxon>Fungi</taxon>
        <taxon>Dikarya</taxon>
        <taxon>Basidiomycota</taxon>
        <taxon>Agaricomycotina</taxon>
        <taxon>Agaricomycetes</taxon>
        <taxon>Agaricomycetidae</taxon>
        <taxon>Agaricales</taxon>
        <taxon>Agaricineae</taxon>
        <taxon>Hymenogastraceae</taxon>
        <taxon>Hebeloma</taxon>
    </lineage>
</organism>
<gene>
    <name evidence="2" type="ORF">M413DRAFT_448054</name>
</gene>
<feature type="region of interest" description="Disordered" evidence="1">
    <location>
        <begin position="1"/>
        <end position="22"/>
    </location>
</feature>
<keyword evidence="3" id="KW-1185">Reference proteome</keyword>
<reference evidence="2 3" key="1">
    <citation type="submission" date="2014-04" db="EMBL/GenBank/DDBJ databases">
        <authorList>
            <consortium name="DOE Joint Genome Institute"/>
            <person name="Kuo A."/>
            <person name="Gay G."/>
            <person name="Dore J."/>
            <person name="Kohler A."/>
            <person name="Nagy L.G."/>
            <person name="Floudas D."/>
            <person name="Copeland A."/>
            <person name="Barry K.W."/>
            <person name="Cichocki N."/>
            <person name="Veneault-Fourrey C."/>
            <person name="LaButti K."/>
            <person name="Lindquist E.A."/>
            <person name="Lipzen A."/>
            <person name="Lundell T."/>
            <person name="Morin E."/>
            <person name="Murat C."/>
            <person name="Sun H."/>
            <person name="Tunlid A."/>
            <person name="Henrissat B."/>
            <person name="Grigoriev I.V."/>
            <person name="Hibbett D.S."/>
            <person name="Martin F."/>
            <person name="Nordberg H.P."/>
            <person name="Cantor M.N."/>
            <person name="Hua S.X."/>
        </authorList>
    </citation>
    <scope>NUCLEOTIDE SEQUENCE [LARGE SCALE GENOMIC DNA]</scope>
    <source>
        <strain evidence="3">h7</strain>
    </source>
</reference>
<dbReference type="EMBL" id="KN831793">
    <property type="protein sequence ID" value="KIM38011.1"/>
    <property type="molecule type" value="Genomic_DNA"/>
</dbReference>